<feature type="transmembrane region" description="Helical" evidence="1">
    <location>
        <begin position="32"/>
        <end position="58"/>
    </location>
</feature>
<keyword evidence="1" id="KW-0812">Transmembrane</keyword>
<evidence type="ECO:0000313" key="2">
    <source>
        <dbReference type="EMBL" id="CAF5222299.1"/>
    </source>
</evidence>
<evidence type="ECO:0000256" key="1">
    <source>
        <dbReference type="SAM" id="Phobius"/>
    </source>
</evidence>
<gene>
    <name evidence="2" type="ORF">SMN809_LOCUS82775</name>
</gene>
<sequence length="156" mass="18417">MKLQETDVILNDDNNNNNEIEINTNDFNDNHLYLLLIGSCIGALLTFILLLTCCYLCYRLHKYKNINEQPIYEQCSQHIHYPIYHSHPTCSHHQIIYNSENISNSTDSSRIDASLSSTTNNPKHIYQTIDSQEYRSLKRQHQQLFELWKESVKQNR</sequence>
<dbReference type="AlphaFoldDB" id="A0A8S3JUC6"/>
<keyword evidence="1" id="KW-0472">Membrane</keyword>
<keyword evidence="1" id="KW-1133">Transmembrane helix</keyword>
<dbReference type="EMBL" id="CAJOBI010352959">
    <property type="protein sequence ID" value="CAF5222299.1"/>
    <property type="molecule type" value="Genomic_DNA"/>
</dbReference>
<protein>
    <submittedName>
        <fullName evidence="2">Uncharacterized protein</fullName>
    </submittedName>
</protein>
<reference evidence="2" key="1">
    <citation type="submission" date="2021-02" db="EMBL/GenBank/DDBJ databases">
        <authorList>
            <person name="Nowell W R."/>
        </authorList>
    </citation>
    <scope>NUCLEOTIDE SEQUENCE</scope>
</reference>
<dbReference type="Proteomes" id="UP000676336">
    <property type="component" value="Unassembled WGS sequence"/>
</dbReference>
<organism evidence="2 3">
    <name type="scientific">Rotaria magnacalcarata</name>
    <dbReference type="NCBI Taxonomy" id="392030"/>
    <lineage>
        <taxon>Eukaryota</taxon>
        <taxon>Metazoa</taxon>
        <taxon>Spiralia</taxon>
        <taxon>Gnathifera</taxon>
        <taxon>Rotifera</taxon>
        <taxon>Eurotatoria</taxon>
        <taxon>Bdelloidea</taxon>
        <taxon>Philodinida</taxon>
        <taxon>Philodinidae</taxon>
        <taxon>Rotaria</taxon>
    </lineage>
</organism>
<comment type="caution">
    <text evidence="2">The sequence shown here is derived from an EMBL/GenBank/DDBJ whole genome shotgun (WGS) entry which is preliminary data.</text>
</comment>
<name>A0A8S3JUC6_9BILA</name>
<evidence type="ECO:0000313" key="3">
    <source>
        <dbReference type="Proteomes" id="UP000676336"/>
    </source>
</evidence>
<proteinExistence type="predicted"/>
<accession>A0A8S3JUC6</accession>